<dbReference type="eggNOG" id="COG0079">
    <property type="taxonomic scope" value="Bacteria"/>
</dbReference>
<evidence type="ECO:0000256" key="3">
    <source>
        <dbReference type="ARBA" id="ARBA00022679"/>
    </source>
</evidence>
<dbReference type="Proteomes" id="UP000001551">
    <property type="component" value="Chromosome"/>
</dbReference>
<protein>
    <submittedName>
        <fullName evidence="6">Aminotransferase class I and II</fullName>
    </submittedName>
</protein>
<dbReference type="InterPro" id="IPR015424">
    <property type="entry name" value="PyrdxlP-dep_Trfase"/>
</dbReference>
<dbReference type="InterPro" id="IPR015422">
    <property type="entry name" value="PyrdxlP-dep_Trfase_small"/>
</dbReference>
<keyword evidence="2 6" id="KW-0032">Aminotransferase</keyword>
<dbReference type="RefSeq" id="WP_013485331.1">
    <property type="nucleotide sequence ID" value="NC_014828.1"/>
</dbReference>
<evidence type="ECO:0000313" key="6">
    <source>
        <dbReference type="EMBL" id="ADU26976.1"/>
    </source>
</evidence>
<dbReference type="AlphaFoldDB" id="E6U7F3"/>
<keyword evidence="3 6" id="KW-0808">Transferase</keyword>
<dbReference type="EMBL" id="CP002400">
    <property type="protein sequence ID" value="ADU26976.1"/>
    <property type="molecule type" value="Genomic_DNA"/>
</dbReference>
<dbReference type="InterPro" id="IPR015421">
    <property type="entry name" value="PyrdxlP-dep_Trfase_major"/>
</dbReference>
<name>E6U7F3_ETHHY</name>
<dbReference type="PANTHER" id="PTHR42885:SF2">
    <property type="entry name" value="HISTIDINOL-PHOSPHATE AMINOTRANSFERASE"/>
    <property type="match status" value="1"/>
</dbReference>
<dbReference type="KEGG" id="eha:Ethha_1439"/>
<evidence type="ECO:0000313" key="7">
    <source>
        <dbReference type="Proteomes" id="UP000001551"/>
    </source>
</evidence>
<evidence type="ECO:0000259" key="5">
    <source>
        <dbReference type="Pfam" id="PF00155"/>
    </source>
</evidence>
<keyword evidence="7" id="KW-1185">Reference proteome</keyword>
<dbReference type="Pfam" id="PF00155">
    <property type="entry name" value="Aminotran_1_2"/>
    <property type="match status" value="1"/>
</dbReference>
<dbReference type="STRING" id="663278.Ethha_1439"/>
<evidence type="ECO:0000256" key="1">
    <source>
        <dbReference type="ARBA" id="ARBA00001933"/>
    </source>
</evidence>
<dbReference type="Gene3D" id="3.40.640.10">
    <property type="entry name" value="Type I PLP-dependent aspartate aminotransferase-like (Major domain)"/>
    <property type="match status" value="1"/>
</dbReference>
<accession>E6U7F3</accession>
<feature type="domain" description="Aminotransferase class I/classII large" evidence="5">
    <location>
        <begin position="22"/>
        <end position="340"/>
    </location>
</feature>
<dbReference type="InterPro" id="IPR004839">
    <property type="entry name" value="Aminotransferase_I/II_large"/>
</dbReference>
<dbReference type="SUPFAM" id="SSF53383">
    <property type="entry name" value="PLP-dependent transferases"/>
    <property type="match status" value="1"/>
</dbReference>
<sequence>MNFVSEKLACLRPYDPGTSADGIHLDANESFVPLPDSLREVIGRRVSALAFNRYPDPLGAAVSEAFGAYYGVDARFVTPGNGSDELITLLFNVLLEKGDRALLVTPDFSMYPHYGALAEIEPVFLQKDHALRFDADELIALARAEQVRMVLFSNPCNPTSQGIPAADVLKIVDSLNCLVVVDEAYMDFWDESIIREAPMRENCIVLKTLSKIGLAGIRLGFAVANDRLSAYLRAAKSPYNVNALTQIAGEAVLAEKSTLQSAVAQICASRDALYTALLSFAQNGLHVFSARANFVTLRTPDAPALHQALQSRGVSVRCVGGELLRITAGAPEENQLFIQAFAACVKEGALACG</sequence>
<keyword evidence="4" id="KW-0663">Pyridoxal phosphate</keyword>
<dbReference type="GO" id="GO:0030170">
    <property type="term" value="F:pyridoxal phosphate binding"/>
    <property type="evidence" value="ECO:0007669"/>
    <property type="project" value="InterPro"/>
</dbReference>
<dbReference type="PANTHER" id="PTHR42885">
    <property type="entry name" value="HISTIDINOL-PHOSPHATE AMINOTRANSFERASE-RELATED"/>
    <property type="match status" value="1"/>
</dbReference>
<evidence type="ECO:0000256" key="4">
    <source>
        <dbReference type="ARBA" id="ARBA00022898"/>
    </source>
</evidence>
<dbReference type="CDD" id="cd00609">
    <property type="entry name" value="AAT_like"/>
    <property type="match status" value="1"/>
</dbReference>
<organism evidence="6 7">
    <name type="scientific">Ethanoligenens harbinense (strain DSM 18485 / JCM 12961 / CGMCC 1.5033 / YUAN-3)</name>
    <dbReference type="NCBI Taxonomy" id="663278"/>
    <lineage>
        <taxon>Bacteria</taxon>
        <taxon>Bacillati</taxon>
        <taxon>Bacillota</taxon>
        <taxon>Clostridia</taxon>
        <taxon>Eubacteriales</taxon>
        <taxon>Oscillospiraceae</taxon>
        <taxon>Ethanoligenens</taxon>
    </lineage>
</organism>
<dbReference type="GO" id="GO:0008483">
    <property type="term" value="F:transaminase activity"/>
    <property type="evidence" value="ECO:0007669"/>
    <property type="project" value="UniProtKB-KW"/>
</dbReference>
<proteinExistence type="predicted"/>
<comment type="cofactor">
    <cofactor evidence="1">
        <name>pyridoxal 5'-phosphate</name>
        <dbReference type="ChEBI" id="CHEBI:597326"/>
    </cofactor>
</comment>
<reference evidence="6 7" key="1">
    <citation type="submission" date="2010-12" db="EMBL/GenBank/DDBJ databases">
        <title>Complete sequence of Ethanoligenens harbinense YUAN-3.</title>
        <authorList>
            <person name="Lucas S."/>
            <person name="Copeland A."/>
            <person name="Lapidus A."/>
            <person name="Cheng J.-F."/>
            <person name="Bruce D."/>
            <person name="Goodwin L."/>
            <person name="Pitluck S."/>
            <person name="Chertkov O."/>
            <person name="Misra M."/>
            <person name="Detter J.C."/>
            <person name="Han C."/>
            <person name="Tapia R."/>
            <person name="Land M."/>
            <person name="Hauser L."/>
            <person name="Jeffries C."/>
            <person name="Kyrpides N."/>
            <person name="Ivanova N."/>
            <person name="Mikhailova N."/>
            <person name="Wang A."/>
            <person name="Mouttaki H."/>
            <person name="He Z."/>
            <person name="Zhou J."/>
            <person name="Hemme C.L."/>
            <person name="Woyke T."/>
        </authorList>
    </citation>
    <scope>NUCLEOTIDE SEQUENCE [LARGE SCALE GENOMIC DNA]</scope>
    <source>
        <strain evidence="7">DSM 18485 / JCM 12961 / CGMCC 1.5033 / YUAN-3</strain>
    </source>
</reference>
<dbReference type="Gene3D" id="3.90.1150.10">
    <property type="entry name" value="Aspartate Aminotransferase, domain 1"/>
    <property type="match status" value="1"/>
</dbReference>
<dbReference type="HOGENOM" id="CLU_017584_3_1_9"/>
<gene>
    <name evidence="6" type="ordered locus">Ethha_1439</name>
</gene>
<evidence type="ECO:0000256" key="2">
    <source>
        <dbReference type="ARBA" id="ARBA00022576"/>
    </source>
</evidence>